<evidence type="ECO:0000256" key="3">
    <source>
        <dbReference type="ARBA" id="ARBA00022729"/>
    </source>
</evidence>
<keyword evidence="3" id="KW-0732">Signal</keyword>
<protein>
    <submittedName>
        <fullName evidence="7">BamA/TamA family outer membrane protein</fullName>
    </submittedName>
</protein>
<name>A0ABR8EF34_9CYAN</name>
<keyword evidence="4" id="KW-0472">Membrane</keyword>
<evidence type="ECO:0000256" key="2">
    <source>
        <dbReference type="ARBA" id="ARBA00022692"/>
    </source>
</evidence>
<comment type="caution">
    <text evidence="7">The sequence shown here is derived from an EMBL/GenBank/DDBJ whole genome shotgun (WGS) entry which is preliminary data.</text>
</comment>
<evidence type="ECO:0000259" key="6">
    <source>
        <dbReference type="Pfam" id="PF01103"/>
    </source>
</evidence>
<organism evidence="7 8">
    <name type="scientific">Planktothricoides raciborskii FACHB-1370</name>
    <dbReference type="NCBI Taxonomy" id="2949576"/>
    <lineage>
        <taxon>Bacteria</taxon>
        <taxon>Bacillati</taxon>
        <taxon>Cyanobacteriota</taxon>
        <taxon>Cyanophyceae</taxon>
        <taxon>Oscillatoriophycideae</taxon>
        <taxon>Oscillatoriales</taxon>
        <taxon>Oscillatoriaceae</taxon>
        <taxon>Planktothricoides</taxon>
    </lineage>
</organism>
<dbReference type="PANTHER" id="PTHR12815">
    <property type="entry name" value="SORTING AND ASSEMBLY MACHINERY SAMM50 PROTEIN FAMILY MEMBER"/>
    <property type="match status" value="1"/>
</dbReference>
<dbReference type="Proteomes" id="UP000641954">
    <property type="component" value="Unassembled WGS sequence"/>
</dbReference>
<keyword evidence="8" id="KW-1185">Reference proteome</keyword>
<dbReference type="Gene3D" id="2.40.160.50">
    <property type="entry name" value="membrane protein fhac: a member of the omp85/tpsb transporter family"/>
    <property type="match status" value="1"/>
</dbReference>
<proteinExistence type="predicted"/>
<comment type="subcellular location">
    <subcellularLocation>
        <location evidence="1">Membrane</location>
    </subcellularLocation>
</comment>
<gene>
    <name evidence="7" type="ORF">H6G72_14700</name>
</gene>
<feature type="domain" description="Bacterial surface antigen (D15)" evidence="6">
    <location>
        <begin position="174"/>
        <end position="494"/>
    </location>
</feature>
<evidence type="ECO:0000313" key="7">
    <source>
        <dbReference type="EMBL" id="MBD2545062.1"/>
    </source>
</evidence>
<dbReference type="Pfam" id="PF01103">
    <property type="entry name" value="Omp85"/>
    <property type="match status" value="1"/>
</dbReference>
<evidence type="ECO:0000313" key="8">
    <source>
        <dbReference type="Proteomes" id="UP000641954"/>
    </source>
</evidence>
<evidence type="ECO:0000256" key="4">
    <source>
        <dbReference type="ARBA" id="ARBA00023136"/>
    </source>
</evidence>
<dbReference type="PANTHER" id="PTHR12815:SF47">
    <property type="entry name" value="TRANSLOCATION AND ASSEMBLY MODULE SUBUNIT TAMA"/>
    <property type="match status" value="1"/>
</dbReference>
<dbReference type="InterPro" id="IPR000184">
    <property type="entry name" value="Bac_surfAg_D15"/>
</dbReference>
<evidence type="ECO:0000256" key="1">
    <source>
        <dbReference type="ARBA" id="ARBA00004370"/>
    </source>
</evidence>
<evidence type="ECO:0000256" key="5">
    <source>
        <dbReference type="ARBA" id="ARBA00023237"/>
    </source>
</evidence>
<reference evidence="7 8" key="1">
    <citation type="journal article" date="2020" name="ISME J.">
        <title>Comparative genomics reveals insights into cyanobacterial evolution and habitat adaptation.</title>
        <authorList>
            <person name="Chen M.Y."/>
            <person name="Teng W.K."/>
            <person name="Zhao L."/>
            <person name="Hu C.X."/>
            <person name="Zhou Y.K."/>
            <person name="Han B.P."/>
            <person name="Song L.R."/>
            <person name="Shu W.S."/>
        </authorList>
    </citation>
    <scope>NUCLEOTIDE SEQUENCE [LARGE SCALE GENOMIC DNA]</scope>
    <source>
        <strain evidence="7 8">FACHB-1370</strain>
    </source>
</reference>
<accession>A0ABR8EF34</accession>
<dbReference type="EMBL" id="JACJSK010000019">
    <property type="protein sequence ID" value="MBD2545062.1"/>
    <property type="molecule type" value="Genomic_DNA"/>
</dbReference>
<sequence length="494" mass="53708">MAAICMTLGLSTSTYAQLRTTETTYSLPINPQLLVNETSFTGIESPQNTEVDPQILRLTLMRDRHCNITSNAPIENAVASDFMQQLNCVFLSPETFSDAELIQGLQVEYQSASRPIILETWGQLQPDEILAQRSAFQEGKPQVLLTPMAGVGGRKGVYGGLNLEVSNLGSNNGIIDVGLEGGEKTVGASFSYTDPWFNDSDYGPEYDFGYQVKVFNSRNPENNFLNGSPEVNLIHDHIPWVDRLGGGVEFFQPLTSDGLILSFGANYQRVAIRNAGLTDQVFSRDQLGNRVTVSNQGIDNLLTVGAGLFQDRRNDRNWPTEGYRFQLSGEQSIPLGDSEISMTRVVGSYSQFIPIGSSTIAFGVQGGNIFGDAPPYQAFEIGGGDSVRGYGGAEVGSGRRFITTAVEYRFLIADDLEWPFVSRLGGTFFFDYGTDFGSGDDVIGQPAEVRGKPGNGFGGGVGVRLLTTFGQVRGEVGINDDGDFSFHIQLGDRF</sequence>
<keyword evidence="2" id="KW-0812">Transmembrane</keyword>
<dbReference type="InterPro" id="IPR039910">
    <property type="entry name" value="D15-like"/>
</dbReference>
<keyword evidence="5" id="KW-0998">Cell outer membrane</keyword>